<proteinExistence type="inferred from homology"/>
<dbReference type="InterPro" id="IPR013538">
    <property type="entry name" value="ASHA1/2-like_C"/>
</dbReference>
<dbReference type="RefSeq" id="WP_248479940.1">
    <property type="nucleotide sequence ID" value="NZ_JALPRF010000007.1"/>
</dbReference>
<reference evidence="3 4" key="1">
    <citation type="submission" date="2022-04" db="EMBL/GenBank/DDBJ databases">
        <title>Spirosoma sp. strain RP8 genome sequencing and assembly.</title>
        <authorList>
            <person name="Jung Y."/>
        </authorList>
    </citation>
    <scope>NUCLEOTIDE SEQUENCE [LARGE SCALE GENOMIC DNA]</scope>
    <source>
        <strain evidence="3 4">RP8</strain>
    </source>
</reference>
<dbReference type="Proteomes" id="UP001202180">
    <property type="component" value="Unassembled WGS sequence"/>
</dbReference>
<organism evidence="3 4">
    <name type="scientific">Spirosoma liriopis</name>
    <dbReference type="NCBI Taxonomy" id="2937440"/>
    <lineage>
        <taxon>Bacteria</taxon>
        <taxon>Pseudomonadati</taxon>
        <taxon>Bacteroidota</taxon>
        <taxon>Cytophagia</taxon>
        <taxon>Cytophagales</taxon>
        <taxon>Cytophagaceae</taxon>
        <taxon>Spirosoma</taxon>
    </lineage>
</organism>
<dbReference type="CDD" id="cd07814">
    <property type="entry name" value="SRPBCC_CalC_Aha1-like"/>
    <property type="match status" value="1"/>
</dbReference>
<evidence type="ECO:0000313" key="3">
    <source>
        <dbReference type="EMBL" id="MCK8495222.1"/>
    </source>
</evidence>
<dbReference type="Pfam" id="PF08327">
    <property type="entry name" value="AHSA1"/>
    <property type="match status" value="1"/>
</dbReference>
<dbReference type="InterPro" id="IPR023393">
    <property type="entry name" value="START-like_dom_sf"/>
</dbReference>
<comment type="caution">
    <text evidence="3">The sequence shown here is derived from an EMBL/GenBank/DDBJ whole genome shotgun (WGS) entry which is preliminary data.</text>
</comment>
<dbReference type="Gene3D" id="3.30.530.20">
    <property type="match status" value="1"/>
</dbReference>
<sequence length="144" mass="16803">MIEPFSTDVTIQAKPAAVWAALTQPARMTEWLAEPEAQIQVITNWQINTPITIRGFHHVKFENKGIVLRFDQERKLAYTHLSSVSRLPDMAENYSILEFTLSAVDQFTHLRLTIENFPTESIQKHLEFYWRTTLFLIKEQVEQA</sequence>
<comment type="similarity">
    <text evidence="1">Belongs to the AHA1 family.</text>
</comment>
<evidence type="ECO:0000313" key="4">
    <source>
        <dbReference type="Proteomes" id="UP001202180"/>
    </source>
</evidence>
<feature type="domain" description="Activator of Hsp90 ATPase homologue 1/2-like C-terminal" evidence="2">
    <location>
        <begin position="13"/>
        <end position="139"/>
    </location>
</feature>
<accession>A0ABT0HSV1</accession>
<dbReference type="EMBL" id="JALPRF010000007">
    <property type="protein sequence ID" value="MCK8495222.1"/>
    <property type="molecule type" value="Genomic_DNA"/>
</dbReference>
<gene>
    <name evidence="3" type="ORF">M0L20_25350</name>
</gene>
<evidence type="ECO:0000256" key="1">
    <source>
        <dbReference type="ARBA" id="ARBA00006817"/>
    </source>
</evidence>
<name>A0ABT0HSV1_9BACT</name>
<dbReference type="SUPFAM" id="SSF55961">
    <property type="entry name" value="Bet v1-like"/>
    <property type="match status" value="1"/>
</dbReference>
<protein>
    <submittedName>
        <fullName evidence="3">SRPBCC domain-containing protein</fullName>
    </submittedName>
</protein>
<keyword evidence="4" id="KW-1185">Reference proteome</keyword>
<evidence type="ECO:0000259" key="2">
    <source>
        <dbReference type="Pfam" id="PF08327"/>
    </source>
</evidence>